<dbReference type="RefSeq" id="WP_244709418.1">
    <property type="nucleotide sequence ID" value="NZ_CP095073.1"/>
</dbReference>
<evidence type="ECO:0008006" key="3">
    <source>
        <dbReference type="Google" id="ProtNLM"/>
    </source>
</evidence>
<keyword evidence="2" id="KW-1185">Reference proteome</keyword>
<dbReference type="EMBL" id="CP095073">
    <property type="protein sequence ID" value="UOQ43895.1"/>
    <property type="molecule type" value="Genomic_DNA"/>
</dbReference>
<accession>A0ABY4EIV1</accession>
<proteinExistence type="predicted"/>
<evidence type="ECO:0000313" key="1">
    <source>
        <dbReference type="EMBL" id="UOQ43895.1"/>
    </source>
</evidence>
<dbReference type="Proteomes" id="UP000831787">
    <property type="component" value="Chromosome"/>
</dbReference>
<gene>
    <name evidence="1" type="ORF">MUN89_18790</name>
</gene>
<organism evidence="1 2">
    <name type="scientific">Halobacillus salinarum</name>
    <dbReference type="NCBI Taxonomy" id="2932257"/>
    <lineage>
        <taxon>Bacteria</taxon>
        <taxon>Bacillati</taxon>
        <taxon>Bacillota</taxon>
        <taxon>Bacilli</taxon>
        <taxon>Bacillales</taxon>
        <taxon>Bacillaceae</taxon>
        <taxon>Halobacillus</taxon>
    </lineage>
</organism>
<evidence type="ECO:0000313" key="2">
    <source>
        <dbReference type="Proteomes" id="UP000831787"/>
    </source>
</evidence>
<protein>
    <recommendedName>
        <fullName evidence="3">Transcriptional regulator</fullName>
    </recommendedName>
</protein>
<sequence>MSYKVLVIGKESTFKKVKTIGQSYTQLSFVPLDPNEDMESALMQIQWNHMDAVLCTSPLPDRHPFRELVRGLPVFFVRYTSTALYASLFRCIYQQNLSSPLQFSVDFFGDEDIKDHLREEGILGQHLVLKVCENCYTSREELTKYHYQLWKSGSVQVVITSHPEVSDSLKALNVKTFLMSPSQQCIRSTLAGMVQKLKTKSRVPSSSAYRYEDEASLQELKKIGISGATIQKLYKLCLSLGSSRLTTAELARGFSITMRSARRILTTLEDHNVAQVIGEEQLHTRGRPRYVYHIDFNYFHSMQSLVPAFG</sequence>
<name>A0ABY4EIV1_9BACI</name>
<reference evidence="1 2" key="1">
    <citation type="submission" date="2022-04" db="EMBL/GenBank/DDBJ databases">
        <title>Halobacillus sp. isolated from saltern.</title>
        <authorList>
            <person name="Won M."/>
            <person name="Lee C.-M."/>
            <person name="Woen H.-Y."/>
            <person name="Kwon S.-W."/>
        </authorList>
    </citation>
    <scope>NUCLEOTIDE SEQUENCE [LARGE SCALE GENOMIC DNA]</scope>
    <source>
        <strain evidence="1 2">SSBR10-3</strain>
    </source>
</reference>